<dbReference type="AlphaFoldDB" id="A0A4Q7RGL8"/>
<keyword evidence="2" id="KW-1185">Reference proteome</keyword>
<dbReference type="OrthoDB" id="4868247at2"/>
<comment type="caution">
    <text evidence="1">The sequence shown here is derived from an EMBL/GenBank/DDBJ whole genome shotgun (WGS) entry which is preliminary data.</text>
</comment>
<reference evidence="1 2" key="1">
    <citation type="journal article" date="2015" name="Stand. Genomic Sci.">
        <title>Genomic Encyclopedia of Bacterial and Archaeal Type Strains, Phase III: the genomes of soil and plant-associated and newly described type strains.</title>
        <authorList>
            <person name="Whitman W.B."/>
            <person name="Woyke T."/>
            <person name="Klenk H.P."/>
            <person name="Zhou Y."/>
            <person name="Lilburn T.G."/>
            <person name="Beck B.J."/>
            <person name="De Vos P."/>
            <person name="Vandamme P."/>
            <person name="Eisen J.A."/>
            <person name="Garrity G."/>
            <person name="Hugenholtz P."/>
            <person name="Kyrpides N.C."/>
        </authorList>
    </citation>
    <scope>NUCLEOTIDE SEQUENCE [LARGE SCALE GENOMIC DNA]</scope>
    <source>
        <strain evidence="1 2">ASC-9842</strain>
    </source>
</reference>
<dbReference type="EMBL" id="SGXM01000007">
    <property type="protein sequence ID" value="RZT32381.1"/>
    <property type="molecule type" value="Genomic_DNA"/>
</dbReference>
<dbReference type="Proteomes" id="UP000291078">
    <property type="component" value="Unassembled WGS sequence"/>
</dbReference>
<protein>
    <submittedName>
        <fullName evidence="1">Putative membrane-anchored protein</fullName>
    </submittedName>
</protein>
<gene>
    <name evidence="1" type="ORF">EV147_4126</name>
</gene>
<name>A0A4Q7RGL8_9BURK</name>
<organism evidence="1 2">
    <name type="scientific">Cupriavidus agavae</name>
    <dbReference type="NCBI Taxonomy" id="1001822"/>
    <lineage>
        <taxon>Bacteria</taxon>
        <taxon>Pseudomonadati</taxon>
        <taxon>Pseudomonadota</taxon>
        <taxon>Betaproteobacteria</taxon>
        <taxon>Burkholderiales</taxon>
        <taxon>Burkholderiaceae</taxon>
        <taxon>Cupriavidus</taxon>
    </lineage>
</organism>
<evidence type="ECO:0000313" key="2">
    <source>
        <dbReference type="Proteomes" id="UP000291078"/>
    </source>
</evidence>
<accession>A0A4Q7RGL8</accession>
<dbReference type="Pfam" id="PF14345">
    <property type="entry name" value="GDYXXLXY"/>
    <property type="match status" value="1"/>
</dbReference>
<proteinExistence type="predicted"/>
<dbReference type="RefSeq" id="WP_130393057.1">
    <property type="nucleotide sequence ID" value="NZ_SGXM01000007.1"/>
</dbReference>
<evidence type="ECO:0000313" key="1">
    <source>
        <dbReference type="EMBL" id="RZT32381.1"/>
    </source>
</evidence>
<sequence>MKRWILVAWLLALGVALAGIAGKERLISNGEVVYLRLAPVDPRSLVQGDYMALNFSIANDVRVAHGTSGTSRTPLPREETIVIRRETNHEGRFVRLHHGEPLAAGEMLLRVQNVPSPWSGGNAILVSTNAWFFQEGHADRYAKARFGEFRVDRSGQALLVGMRGEGLEGM</sequence>
<dbReference type="InterPro" id="IPR025833">
    <property type="entry name" value="GDYXXLXY"/>
</dbReference>